<protein>
    <recommendedName>
        <fullName evidence="4">Transcription factor domain-containing protein</fullName>
    </recommendedName>
</protein>
<keyword evidence="3" id="KW-1185">Reference proteome</keyword>
<evidence type="ECO:0000313" key="2">
    <source>
        <dbReference type="EMBL" id="KAF9519715.1"/>
    </source>
</evidence>
<dbReference type="Proteomes" id="UP000886523">
    <property type="component" value="Unassembled WGS sequence"/>
</dbReference>
<proteinExistence type="predicted"/>
<feature type="compositionally biased region" description="Polar residues" evidence="1">
    <location>
        <begin position="90"/>
        <end position="109"/>
    </location>
</feature>
<feature type="region of interest" description="Disordered" evidence="1">
    <location>
        <begin position="23"/>
        <end position="43"/>
    </location>
</feature>
<gene>
    <name evidence="2" type="ORF">BS47DRAFT_1336813</name>
</gene>
<organism evidence="2 3">
    <name type="scientific">Hydnum rufescens UP504</name>
    <dbReference type="NCBI Taxonomy" id="1448309"/>
    <lineage>
        <taxon>Eukaryota</taxon>
        <taxon>Fungi</taxon>
        <taxon>Dikarya</taxon>
        <taxon>Basidiomycota</taxon>
        <taxon>Agaricomycotina</taxon>
        <taxon>Agaricomycetes</taxon>
        <taxon>Cantharellales</taxon>
        <taxon>Hydnaceae</taxon>
        <taxon>Hydnum</taxon>
    </lineage>
</organism>
<feature type="compositionally biased region" description="Low complexity" evidence="1">
    <location>
        <begin position="25"/>
        <end position="36"/>
    </location>
</feature>
<reference evidence="2" key="1">
    <citation type="journal article" date="2020" name="Nat. Commun.">
        <title>Large-scale genome sequencing of mycorrhizal fungi provides insights into the early evolution of symbiotic traits.</title>
        <authorList>
            <person name="Miyauchi S."/>
            <person name="Kiss E."/>
            <person name="Kuo A."/>
            <person name="Drula E."/>
            <person name="Kohler A."/>
            <person name="Sanchez-Garcia M."/>
            <person name="Morin E."/>
            <person name="Andreopoulos B."/>
            <person name="Barry K.W."/>
            <person name="Bonito G."/>
            <person name="Buee M."/>
            <person name="Carver A."/>
            <person name="Chen C."/>
            <person name="Cichocki N."/>
            <person name="Clum A."/>
            <person name="Culley D."/>
            <person name="Crous P.W."/>
            <person name="Fauchery L."/>
            <person name="Girlanda M."/>
            <person name="Hayes R.D."/>
            <person name="Keri Z."/>
            <person name="LaButti K."/>
            <person name="Lipzen A."/>
            <person name="Lombard V."/>
            <person name="Magnuson J."/>
            <person name="Maillard F."/>
            <person name="Murat C."/>
            <person name="Nolan M."/>
            <person name="Ohm R.A."/>
            <person name="Pangilinan J."/>
            <person name="Pereira M.F."/>
            <person name="Perotto S."/>
            <person name="Peter M."/>
            <person name="Pfister S."/>
            <person name="Riley R."/>
            <person name="Sitrit Y."/>
            <person name="Stielow J.B."/>
            <person name="Szollosi G."/>
            <person name="Zifcakova L."/>
            <person name="Stursova M."/>
            <person name="Spatafora J.W."/>
            <person name="Tedersoo L."/>
            <person name="Vaario L.M."/>
            <person name="Yamada A."/>
            <person name="Yan M."/>
            <person name="Wang P."/>
            <person name="Xu J."/>
            <person name="Bruns T."/>
            <person name="Baldrian P."/>
            <person name="Vilgalys R."/>
            <person name="Dunand C."/>
            <person name="Henrissat B."/>
            <person name="Grigoriev I.V."/>
            <person name="Hibbett D."/>
            <person name="Nagy L.G."/>
            <person name="Martin F.M."/>
        </authorList>
    </citation>
    <scope>NUCLEOTIDE SEQUENCE</scope>
    <source>
        <strain evidence="2">UP504</strain>
    </source>
</reference>
<name>A0A9P6E261_9AGAM</name>
<dbReference type="AlphaFoldDB" id="A0A9P6E261"/>
<dbReference type="OrthoDB" id="2123952at2759"/>
<comment type="caution">
    <text evidence="2">The sequence shown here is derived from an EMBL/GenBank/DDBJ whole genome shotgun (WGS) entry which is preliminary data.</text>
</comment>
<evidence type="ECO:0008006" key="4">
    <source>
        <dbReference type="Google" id="ProtNLM"/>
    </source>
</evidence>
<dbReference type="EMBL" id="MU128916">
    <property type="protein sequence ID" value="KAF9519715.1"/>
    <property type="molecule type" value="Genomic_DNA"/>
</dbReference>
<sequence>MNQADQDFDDNWAVRHLSELEGTLSSPQPFSSSAAQNVHNMDSGKLRRRAYLACRQCPNPSRFRTSPSSIRPRHSQKRSSKDIVVAPIIPSTTQSPPYTTLDASPTTSRMVLPNDSLIPPRGSFGSIRLHPSPGTSRLFHQGSVNETPSHDLFGASPSMRPSHPAFTILGLVRSGQMIPCCLLLRPHDPYLPDNDPHSWSESRYSHLMNSIQGATGADAGKRQVVRSPDISAPSSFQMPMGMNLVYSDPLVETTDHMSPSAHDMNFLPVASSRMQGTLVYNRFQYLGNDHQNHENAAESRLEGYWTPTLDTLAAHSYEMLDQPSVEFPRQMWWESLVRYYGGPRALATRRITDDLSHLFRVSSAPIPFINVPVFFSTFHHPSQREQVQPSLVVAILAVSTLLQSSDIIGSGETGRLKALELRDLAQSHFDMSLNSGWITPGLAQAALFLVMFEASCHPVHSESRARSALFLLDSLILGLGLLDLDKEEYNVTTFSPNSVPSLFVPFSDPIDQAVISQGATKRGCSCPRLQLSTTSPSSLKLTPLWVTGPGWSTEWDDVETRREEQRRVVWTALTLTSSLLSYYDSAMSQNLSIAKPWNFNIFLPGEKLFGTPQMQDDLAAKRSIWALRSRCSMLYTSCISVHHDESISEYDKGQFAVQAWLESERIEKLLDMHTCNIEKANRRFSPSFTQNLVSSQYSRYIPHPNIGNPHFHRDMALLWLSHQNNVVQQILGTLPRVTTLDRLLASRPYFILWLHDQFARYLAIWRQDPTLLIALHLCIQLLSIVERLMILFPSNYPRQKYEVLHQHLVDACIFAGIPPPSPPSYINL</sequence>
<feature type="compositionally biased region" description="Polar residues" evidence="1">
    <location>
        <begin position="58"/>
        <end position="69"/>
    </location>
</feature>
<evidence type="ECO:0000256" key="1">
    <source>
        <dbReference type="SAM" id="MobiDB-lite"/>
    </source>
</evidence>
<evidence type="ECO:0000313" key="3">
    <source>
        <dbReference type="Proteomes" id="UP000886523"/>
    </source>
</evidence>
<feature type="region of interest" description="Disordered" evidence="1">
    <location>
        <begin position="57"/>
        <end position="110"/>
    </location>
</feature>
<accession>A0A9P6E261</accession>